<dbReference type="Pfam" id="PF00004">
    <property type="entry name" value="AAA"/>
    <property type="match status" value="1"/>
</dbReference>
<evidence type="ECO:0000256" key="1">
    <source>
        <dbReference type="ARBA" id="ARBA00022737"/>
    </source>
</evidence>
<dbReference type="InterPro" id="IPR036628">
    <property type="entry name" value="Clp_N_dom_sf"/>
</dbReference>
<name>A0A2H0TP77_9BACT</name>
<evidence type="ECO:0000256" key="4">
    <source>
        <dbReference type="ARBA" id="ARBA00023186"/>
    </source>
</evidence>
<keyword evidence="4" id="KW-0143">Chaperone</keyword>
<dbReference type="CDD" id="cd00009">
    <property type="entry name" value="AAA"/>
    <property type="match status" value="1"/>
</dbReference>
<keyword evidence="3" id="KW-0067">ATP-binding</keyword>
<dbReference type="SUPFAM" id="SSF81923">
    <property type="entry name" value="Double Clp-N motif"/>
    <property type="match status" value="1"/>
</dbReference>
<dbReference type="InterPro" id="IPR041546">
    <property type="entry name" value="ClpA/ClpB_AAA_lid"/>
</dbReference>
<dbReference type="Gene3D" id="1.10.8.60">
    <property type="match status" value="2"/>
</dbReference>
<dbReference type="PANTHER" id="PTHR11638">
    <property type="entry name" value="ATP-DEPENDENT CLP PROTEASE"/>
    <property type="match status" value="1"/>
</dbReference>
<keyword evidence="1 5" id="KW-0677">Repeat</keyword>
<dbReference type="InterPro" id="IPR004176">
    <property type="entry name" value="Clp_R_N"/>
</dbReference>
<dbReference type="EMBL" id="PFCB01000033">
    <property type="protein sequence ID" value="PIR73963.1"/>
    <property type="molecule type" value="Genomic_DNA"/>
</dbReference>
<dbReference type="Pfam" id="PF02861">
    <property type="entry name" value="Clp_N"/>
    <property type="match status" value="1"/>
</dbReference>
<keyword evidence="6" id="KW-1133">Transmembrane helix</keyword>
<dbReference type="PROSITE" id="PS00675">
    <property type="entry name" value="SIGMA54_INTERACT_1"/>
    <property type="match status" value="1"/>
</dbReference>
<dbReference type="GO" id="GO:0034605">
    <property type="term" value="P:cellular response to heat"/>
    <property type="evidence" value="ECO:0007669"/>
    <property type="project" value="TreeGrafter"/>
</dbReference>
<evidence type="ECO:0000313" key="9">
    <source>
        <dbReference type="Proteomes" id="UP000230154"/>
    </source>
</evidence>
<reference evidence="9" key="1">
    <citation type="submission" date="2017-09" db="EMBL/GenBank/DDBJ databases">
        <title>Depth-based differentiation of microbial function through sediment-hosted aquifers and enrichment of novel symbionts in the deep terrestrial subsurface.</title>
        <authorList>
            <person name="Probst A.J."/>
            <person name="Ladd B."/>
            <person name="Jarett J.K."/>
            <person name="Geller-Mcgrath D.E."/>
            <person name="Sieber C.M.K."/>
            <person name="Emerson J.B."/>
            <person name="Anantharaman K."/>
            <person name="Thomas B.C."/>
            <person name="Malmstrom R."/>
            <person name="Stieglmeier M."/>
            <person name="Klingl A."/>
            <person name="Woyke T."/>
            <person name="Ryan C.M."/>
            <person name="Banfield J.F."/>
        </authorList>
    </citation>
    <scope>NUCLEOTIDE SEQUENCE [LARGE SCALE GENOMIC DNA]</scope>
</reference>
<proteinExistence type="predicted"/>
<dbReference type="InterPro" id="IPR001270">
    <property type="entry name" value="ClpA/B"/>
</dbReference>
<accession>A0A2H0TP77</accession>
<evidence type="ECO:0000256" key="5">
    <source>
        <dbReference type="PROSITE-ProRule" id="PRU01251"/>
    </source>
</evidence>
<evidence type="ECO:0000256" key="6">
    <source>
        <dbReference type="SAM" id="Phobius"/>
    </source>
</evidence>
<keyword evidence="6" id="KW-0812">Transmembrane</keyword>
<protein>
    <recommendedName>
        <fullName evidence="7">Clp R domain-containing protein</fullName>
    </recommendedName>
</protein>
<dbReference type="AlphaFoldDB" id="A0A2H0TP77"/>
<dbReference type="InterPro" id="IPR025662">
    <property type="entry name" value="Sigma_54_int_dom_ATP-bd_1"/>
</dbReference>
<dbReference type="PANTHER" id="PTHR11638:SF18">
    <property type="entry name" value="HEAT SHOCK PROTEIN 104"/>
    <property type="match status" value="1"/>
</dbReference>
<dbReference type="InterPro" id="IPR019489">
    <property type="entry name" value="Clp_ATPase_C"/>
</dbReference>
<dbReference type="InterPro" id="IPR003959">
    <property type="entry name" value="ATPase_AAA_core"/>
</dbReference>
<gene>
    <name evidence="8" type="ORF">COU35_04890</name>
</gene>
<dbReference type="GO" id="GO:0016887">
    <property type="term" value="F:ATP hydrolysis activity"/>
    <property type="evidence" value="ECO:0007669"/>
    <property type="project" value="InterPro"/>
</dbReference>
<dbReference type="GO" id="GO:0005737">
    <property type="term" value="C:cytoplasm"/>
    <property type="evidence" value="ECO:0007669"/>
    <property type="project" value="TreeGrafter"/>
</dbReference>
<feature type="transmembrane region" description="Helical" evidence="6">
    <location>
        <begin position="64"/>
        <end position="85"/>
    </location>
</feature>
<comment type="caution">
    <text evidence="8">The sequence shown here is derived from an EMBL/GenBank/DDBJ whole genome shotgun (WGS) entry which is preliminary data.</text>
</comment>
<dbReference type="SMART" id="SM00382">
    <property type="entry name" value="AAA"/>
    <property type="match status" value="2"/>
</dbReference>
<dbReference type="Pfam" id="PF07724">
    <property type="entry name" value="AAA_2"/>
    <property type="match status" value="1"/>
</dbReference>
<dbReference type="PRINTS" id="PR00300">
    <property type="entry name" value="CLPPROTEASEA"/>
</dbReference>
<dbReference type="GO" id="GO:0005524">
    <property type="term" value="F:ATP binding"/>
    <property type="evidence" value="ECO:0007669"/>
    <property type="project" value="UniProtKB-KW"/>
</dbReference>
<dbReference type="InterPro" id="IPR027417">
    <property type="entry name" value="P-loop_NTPase"/>
</dbReference>
<keyword evidence="2" id="KW-0547">Nucleotide-binding</keyword>
<dbReference type="SMART" id="SM01086">
    <property type="entry name" value="ClpB_D2-small"/>
    <property type="match status" value="1"/>
</dbReference>
<sequence length="915" mass="103090">MLFEKNIPLDITTCDTCKGAGYLGIHRCNTCGTMSMGRFIRGHWLYFGQPMTRYHIALRRAREWLFRIEVLAALLFVFVFWAFFFTRLYQAHRIDSIFHVAFWSAPMSGFQLLFWAGVVMFSFIVYRVTHHKKASVEVEQQSYQENNLENDAIDVVTLDWDAIKKTPKKKRIDITETFTPDASDALENAYVMADEDNAQTVTAGHIFHALLSSSDVRGIFIRLGIPVDLLQDKLETTFQKQDVDTIPVISADVQQILFHAYEYAYEARQSYVHVTELLLAAVRQSNDIQELLYVLNIDAQKLLNVIEWVRIREKLRRQYSLARGAASHKSKHGLDKAMTAIATPFLNKFSKDLTLSGIYGYLPPCVARDKEIDGIFRIIESGRQSVLLVGDTGVGKNTIIEGIVGRMVADTVPDRLNDKRMVQLNTSALLAGTTVSGAQERLLRMMSEITKSKNIILFINNLHDLIGGVGDSEGLDVSETLAQYMNSGQVLVFATTTREGYNKHITNSQIGKSVTRVDIDEMDENQAIRVLEAKVGGVEYKSRVFFSYDALAACVEFAAKFLHDQKLPESAMQLMTESASYVKSKKGEGKLVEKEDVAIIVNEKTGIPVTAIGEDESSKLLRLEEEMHKRMIGQEEAVSAVAAALRRARAEVRSSKRPIANFLFLGSTGVGKTELAKTIAEVYFGGENRMIRIDMSEFQDASGVYRLIGQPAQQGTGLLTEAVRQQPFSLILLDEMEKADPKILDLFLQVFDDGRLTDSVGRVIDFTNTIIIATSNAGTSFVQESIRNNVPMEQVTERLMRTELKQYFRPEFLNRFDGIVTFMPLTRDQVKQIAGLMIARIASDLEKNRGIDFRVTEEGLEALAVAGFDPEFGARPMRRAIQNMIEDKLADMILQNKMNRRDILEFDGRSMHILP</sequence>
<dbReference type="Pfam" id="PF10431">
    <property type="entry name" value="ClpB_D2-small"/>
    <property type="match status" value="1"/>
</dbReference>
<dbReference type="CDD" id="cd19499">
    <property type="entry name" value="RecA-like_ClpB_Hsp104-like"/>
    <property type="match status" value="1"/>
</dbReference>
<dbReference type="Proteomes" id="UP000230154">
    <property type="component" value="Unassembled WGS sequence"/>
</dbReference>
<evidence type="ECO:0000256" key="2">
    <source>
        <dbReference type="ARBA" id="ARBA00022741"/>
    </source>
</evidence>
<dbReference type="InterPro" id="IPR050130">
    <property type="entry name" value="ClpA_ClpB"/>
</dbReference>
<keyword evidence="6" id="KW-0472">Membrane</keyword>
<evidence type="ECO:0000259" key="7">
    <source>
        <dbReference type="PROSITE" id="PS51903"/>
    </source>
</evidence>
<feature type="transmembrane region" description="Helical" evidence="6">
    <location>
        <begin position="105"/>
        <end position="126"/>
    </location>
</feature>
<dbReference type="InterPro" id="IPR003593">
    <property type="entry name" value="AAA+_ATPase"/>
</dbReference>
<dbReference type="Gene3D" id="3.40.50.300">
    <property type="entry name" value="P-loop containing nucleotide triphosphate hydrolases"/>
    <property type="match status" value="2"/>
</dbReference>
<evidence type="ECO:0000256" key="3">
    <source>
        <dbReference type="ARBA" id="ARBA00022840"/>
    </source>
</evidence>
<dbReference type="PROSITE" id="PS51903">
    <property type="entry name" value="CLP_R"/>
    <property type="match status" value="1"/>
</dbReference>
<organism evidence="8 9">
    <name type="scientific">Candidatus Magasanikbacteria bacterium CG10_big_fil_rev_8_21_14_0_10_47_10</name>
    <dbReference type="NCBI Taxonomy" id="1974652"/>
    <lineage>
        <taxon>Bacteria</taxon>
        <taxon>Candidatus Magasanikiibacteriota</taxon>
    </lineage>
</organism>
<dbReference type="SUPFAM" id="SSF52540">
    <property type="entry name" value="P-loop containing nucleoside triphosphate hydrolases"/>
    <property type="match status" value="2"/>
</dbReference>
<dbReference type="Gene3D" id="1.10.1780.10">
    <property type="entry name" value="Clp, N-terminal domain"/>
    <property type="match status" value="1"/>
</dbReference>
<dbReference type="Pfam" id="PF17871">
    <property type="entry name" value="AAA_lid_9"/>
    <property type="match status" value="1"/>
</dbReference>
<feature type="domain" description="Clp R" evidence="7">
    <location>
        <begin position="174"/>
        <end position="314"/>
    </location>
</feature>
<evidence type="ECO:0000313" key="8">
    <source>
        <dbReference type="EMBL" id="PIR73963.1"/>
    </source>
</evidence>